<evidence type="ECO:0000313" key="3">
    <source>
        <dbReference type="EMBL" id="KIW29390.1"/>
    </source>
</evidence>
<dbReference type="SUPFAM" id="SSF54695">
    <property type="entry name" value="POZ domain"/>
    <property type="match status" value="1"/>
</dbReference>
<evidence type="ECO:0000256" key="1">
    <source>
        <dbReference type="SAM" id="MobiDB-lite"/>
    </source>
</evidence>
<evidence type="ECO:0000313" key="4">
    <source>
        <dbReference type="Proteomes" id="UP000054466"/>
    </source>
</evidence>
<feature type="compositionally biased region" description="Polar residues" evidence="1">
    <location>
        <begin position="111"/>
        <end position="124"/>
    </location>
</feature>
<dbReference type="PROSITE" id="PS50097">
    <property type="entry name" value="BTB"/>
    <property type="match status" value="1"/>
</dbReference>
<dbReference type="PANTHER" id="PTHR47843:SF5">
    <property type="entry name" value="BTB_POZ DOMAIN PROTEIN"/>
    <property type="match status" value="1"/>
</dbReference>
<dbReference type="STRING" id="569365.A0A0D2CGQ9"/>
<dbReference type="VEuPathDB" id="FungiDB:PV07_05208"/>
<reference evidence="3 4" key="1">
    <citation type="submission" date="2015-01" db="EMBL/GenBank/DDBJ databases">
        <title>The Genome Sequence of Cladophialophora immunda CBS83496.</title>
        <authorList>
            <consortium name="The Broad Institute Genomics Platform"/>
            <person name="Cuomo C."/>
            <person name="de Hoog S."/>
            <person name="Gorbushina A."/>
            <person name="Stielow B."/>
            <person name="Teixiera M."/>
            <person name="Abouelleil A."/>
            <person name="Chapman S.B."/>
            <person name="Priest M."/>
            <person name="Young S.K."/>
            <person name="Wortman J."/>
            <person name="Nusbaum C."/>
            <person name="Birren B."/>
        </authorList>
    </citation>
    <scope>NUCLEOTIDE SEQUENCE [LARGE SCALE GENOMIC DNA]</scope>
    <source>
        <strain evidence="3 4">CBS 83496</strain>
    </source>
</reference>
<dbReference type="Proteomes" id="UP000054466">
    <property type="component" value="Unassembled WGS sequence"/>
</dbReference>
<feature type="compositionally biased region" description="Basic residues" evidence="1">
    <location>
        <begin position="127"/>
        <end position="137"/>
    </location>
</feature>
<gene>
    <name evidence="3" type="ORF">PV07_05208</name>
</gene>
<protein>
    <recommendedName>
        <fullName evidence="2">BTB domain-containing protein</fullName>
    </recommendedName>
</protein>
<dbReference type="InterPro" id="IPR011333">
    <property type="entry name" value="SKP1/BTB/POZ_sf"/>
</dbReference>
<dbReference type="EMBL" id="KN847042">
    <property type="protein sequence ID" value="KIW29390.1"/>
    <property type="molecule type" value="Genomic_DNA"/>
</dbReference>
<dbReference type="AlphaFoldDB" id="A0A0D2CGQ9"/>
<dbReference type="GeneID" id="27344402"/>
<dbReference type="HOGENOM" id="CLU_056399_2_1_1"/>
<dbReference type="RefSeq" id="XP_016249606.1">
    <property type="nucleotide sequence ID" value="XM_016392087.1"/>
</dbReference>
<proteinExistence type="predicted"/>
<accession>A0A0D2CGQ9</accession>
<dbReference type="PANTHER" id="PTHR47843">
    <property type="entry name" value="BTB DOMAIN-CONTAINING PROTEIN-RELATED"/>
    <property type="match status" value="1"/>
</dbReference>
<dbReference type="OrthoDB" id="9997739at2759"/>
<keyword evidence="4" id="KW-1185">Reference proteome</keyword>
<name>A0A0D2CGQ9_9EURO</name>
<dbReference type="InterPro" id="IPR000210">
    <property type="entry name" value="BTB/POZ_dom"/>
</dbReference>
<feature type="domain" description="BTB" evidence="2">
    <location>
        <begin position="12"/>
        <end position="81"/>
    </location>
</feature>
<sequence length="288" mass="32900">MSAVNIEALTQSAFQFNVGPEGKAFFLHSKLVSRHSSVFHALMSGHMKEAEEGKARLSNVDEHTFARFAEFIYGGNYNADEALIVLDDAEPESETARSETPKLADEVRETSPVSQRGESPNSENWARPKKKDKRKRGDKILIRRHLESFSEFAIPSIEKVSFPEINISETESDTGLTYDYTEALCHVRLYVFAEQYQIHKLKDLALCRLHSVLQHTTFHPVRTGELCDMISLAYENTPELKEEPLRDLLTHYVAWKFEDLAPTKEFKKLFIDGGMFVNDLCQKVSLRL</sequence>
<dbReference type="Pfam" id="PF00651">
    <property type="entry name" value="BTB"/>
    <property type="match status" value="1"/>
</dbReference>
<feature type="region of interest" description="Disordered" evidence="1">
    <location>
        <begin position="90"/>
        <end position="137"/>
    </location>
</feature>
<feature type="compositionally biased region" description="Basic and acidic residues" evidence="1">
    <location>
        <begin position="94"/>
        <end position="109"/>
    </location>
</feature>
<evidence type="ECO:0000259" key="2">
    <source>
        <dbReference type="PROSITE" id="PS50097"/>
    </source>
</evidence>
<dbReference type="Gene3D" id="3.30.710.10">
    <property type="entry name" value="Potassium Channel Kv1.1, Chain A"/>
    <property type="match status" value="1"/>
</dbReference>
<dbReference type="CDD" id="cd18186">
    <property type="entry name" value="BTB_POZ_ZBTB_KLHL-like"/>
    <property type="match status" value="1"/>
</dbReference>
<organism evidence="3 4">
    <name type="scientific">Cladophialophora immunda</name>
    <dbReference type="NCBI Taxonomy" id="569365"/>
    <lineage>
        <taxon>Eukaryota</taxon>
        <taxon>Fungi</taxon>
        <taxon>Dikarya</taxon>
        <taxon>Ascomycota</taxon>
        <taxon>Pezizomycotina</taxon>
        <taxon>Eurotiomycetes</taxon>
        <taxon>Chaetothyriomycetidae</taxon>
        <taxon>Chaetothyriales</taxon>
        <taxon>Herpotrichiellaceae</taxon>
        <taxon>Cladophialophora</taxon>
    </lineage>
</organism>